<sequence length="168" mass="19191">MNKTIMGDFLLSSGPATEYADKLMQYGQFVGSWDIDCTWFDSTGAQTQKKGEWHFGWILGGRGVQDVLFVKGAPPENYGTTLRCYDPSLDAWHIVWMQPYGREFVHLIGRKVGDRMINEGCGYNLTQLERWSFTEITASSFVWRGEISTDNGQTWILQQEMRAVRVSS</sequence>
<evidence type="ECO:0000313" key="1">
    <source>
        <dbReference type="EMBL" id="KPL73407.1"/>
    </source>
</evidence>
<reference evidence="1 2" key="1">
    <citation type="submission" date="2015-07" db="EMBL/GenBank/DDBJ databases">
        <title>Genome sequence of Leptolinea tardivitalis DSM 16556.</title>
        <authorList>
            <person name="Hemp J."/>
            <person name="Ward L.M."/>
            <person name="Pace L.A."/>
            <person name="Fischer W.W."/>
        </authorList>
    </citation>
    <scope>NUCLEOTIDE SEQUENCE [LARGE SCALE GENOMIC DNA]</scope>
    <source>
        <strain evidence="1 2">YMTK-2</strain>
    </source>
</reference>
<dbReference type="RefSeq" id="WP_062421829.1">
    <property type="nucleotide sequence ID" value="NZ_BBYA01000009.1"/>
</dbReference>
<dbReference type="Proteomes" id="UP000050430">
    <property type="component" value="Unassembled WGS sequence"/>
</dbReference>
<proteinExistence type="predicted"/>
<gene>
    <name evidence="1" type="ORF">ADM99_04190</name>
</gene>
<protein>
    <recommendedName>
        <fullName evidence="3">DUF1579 domain-containing protein</fullName>
    </recommendedName>
</protein>
<dbReference type="AlphaFoldDB" id="A0A0P6WT40"/>
<dbReference type="STRING" id="229920.ADM99_04190"/>
<comment type="caution">
    <text evidence="1">The sequence shown here is derived from an EMBL/GenBank/DDBJ whole genome shotgun (WGS) entry which is preliminary data.</text>
</comment>
<keyword evidence="2" id="KW-1185">Reference proteome</keyword>
<dbReference type="OrthoDB" id="9814791at2"/>
<name>A0A0P6WT40_9CHLR</name>
<evidence type="ECO:0000313" key="2">
    <source>
        <dbReference type="Proteomes" id="UP000050430"/>
    </source>
</evidence>
<accession>A0A0P6WT40</accession>
<organism evidence="1 2">
    <name type="scientific">Leptolinea tardivitalis</name>
    <dbReference type="NCBI Taxonomy" id="229920"/>
    <lineage>
        <taxon>Bacteria</taxon>
        <taxon>Bacillati</taxon>
        <taxon>Chloroflexota</taxon>
        <taxon>Anaerolineae</taxon>
        <taxon>Anaerolineales</taxon>
        <taxon>Anaerolineaceae</taxon>
        <taxon>Leptolinea</taxon>
    </lineage>
</organism>
<evidence type="ECO:0008006" key="3">
    <source>
        <dbReference type="Google" id="ProtNLM"/>
    </source>
</evidence>
<dbReference type="EMBL" id="LGCK01000006">
    <property type="protein sequence ID" value="KPL73407.1"/>
    <property type="molecule type" value="Genomic_DNA"/>
</dbReference>